<feature type="compositionally biased region" description="Low complexity" evidence="1">
    <location>
        <begin position="244"/>
        <end position="259"/>
    </location>
</feature>
<dbReference type="AlphaFoldDB" id="G0N504"/>
<feature type="compositionally biased region" description="Low complexity" evidence="1">
    <location>
        <begin position="27"/>
        <end position="39"/>
    </location>
</feature>
<evidence type="ECO:0000256" key="1">
    <source>
        <dbReference type="SAM" id="MobiDB-lite"/>
    </source>
</evidence>
<keyword evidence="2" id="KW-0732">Signal</keyword>
<sequence>MMPSVVFIFLLVSVQLVSAAEEYKSQTTYPESAPTTTTTPAPPPPPPPPKPAPYVEQSAAPPPPAPYPQQAVPAPAPPPTSAPYPAPTQAPYPAPTQAPYPAPTQAPYPAPTQAPYPQHAVPAPAPAQYPPPPVHYPAPQTVYIQQSAPPPPPGPHPAPHPAYIEHSAPRPAYIEHSAPQPQYPPQPYPQHAPQYPPQPPQHAYNAGPRQFQYVDYPPATTHRPYPYPSFEVLPHHEEYHASSTRRPTTAFKTTTQKPRPVQWGDTEYNYPERALPLKGCFYNNHGYACCNLRLQTKMEELADELLNNGTFHRCNVQKLANDLQVKVETAFKEDFETVVGLSDFAERIHFREHYVCKIEVNGRYMLAWATPDDHSGPRSKRGANSTSDDIHEYNF</sequence>
<feature type="chain" id="PRO_5003405135" evidence="2">
    <location>
        <begin position="20"/>
        <end position="395"/>
    </location>
</feature>
<dbReference type="PANTHER" id="PTHR31967">
    <property type="entry name" value="GROUNDHOG (HEDGEHOG-LIKE FAMILY)-RELATED"/>
    <property type="match status" value="1"/>
</dbReference>
<dbReference type="PANTHER" id="PTHR31967:SF21">
    <property type="entry name" value="GROUND-LIKE DOMAIN-CONTAINING PROTEIN"/>
    <property type="match status" value="1"/>
</dbReference>
<dbReference type="EMBL" id="GL379839">
    <property type="protein sequence ID" value="EGT53015.1"/>
    <property type="molecule type" value="Genomic_DNA"/>
</dbReference>
<keyword evidence="5" id="KW-1185">Reference proteome</keyword>
<feature type="signal peptide" evidence="2">
    <location>
        <begin position="1"/>
        <end position="19"/>
    </location>
</feature>
<feature type="compositionally biased region" description="Pro residues" evidence="1">
    <location>
        <begin position="123"/>
        <end position="136"/>
    </location>
</feature>
<evidence type="ECO:0000313" key="5">
    <source>
        <dbReference type="Proteomes" id="UP000008068"/>
    </source>
</evidence>
<dbReference type="Proteomes" id="UP000008068">
    <property type="component" value="Unassembled WGS sequence"/>
</dbReference>
<dbReference type="STRING" id="135651.G0N504"/>
<name>G0N504_CAEBE</name>
<accession>G0N504</accession>
<dbReference type="OMA" id="HEEYHAS"/>
<evidence type="ECO:0000313" key="4">
    <source>
        <dbReference type="EMBL" id="EGT53015.1"/>
    </source>
</evidence>
<gene>
    <name evidence="4" type="primary">Cbn-grd-7</name>
    <name evidence="4" type="ORF">CAEBREN_09883</name>
</gene>
<dbReference type="PRINTS" id="PR01217">
    <property type="entry name" value="PRICHEXTENSN"/>
</dbReference>
<evidence type="ECO:0000259" key="3">
    <source>
        <dbReference type="Pfam" id="PF04155"/>
    </source>
</evidence>
<dbReference type="Pfam" id="PF04155">
    <property type="entry name" value="Ground-like"/>
    <property type="match status" value="1"/>
</dbReference>
<feature type="domain" description="Ground-like" evidence="3">
    <location>
        <begin position="286"/>
        <end position="368"/>
    </location>
</feature>
<dbReference type="OrthoDB" id="5854129at2759"/>
<dbReference type="HOGENOM" id="CLU_698743_0_0_1"/>
<dbReference type="InParanoid" id="G0N504"/>
<feature type="region of interest" description="Disordered" evidence="1">
    <location>
        <begin position="239"/>
        <end position="265"/>
    </location>
</feature>
<proteinExistence type="predicted"/>
<feature type="compositionally biased region" description="Pro residues" evidence="1">
    <location>
        <begin position="40"/>
        <end position="52"/>
    </location>
</feature>
<organism evidence="5">
    <name type="scientific">Caenorhabditis brenneri</name>
    <name type="common">Nematode worm</name>
    <dbReference type="NCBI Taxonomy" id="135651"/>
    <lineage>
        <taxon>Eukaryota</taxon>
        <taxon>Metazoa</taxon>
        <taxon>Ecdysozoa</taxon>
        <taxon>Nematoda</taxon>
        <taxon>Chromadorea</taxon>
        <taxon>Rhabditida</taxon>
        <taxon>Rhabditina</taxon>
        <taxon>Rhabditomorpha</taxon>
        <taxon>Rhabditoidea</taxon>
        <taxon>Rhabditidae</taxon>
        <taxon>Peloderinae</taxon>
        <taxon>Caenorhabditis</taxon>
    </lineage>
</organism>
<feature type="compositionally biased region" description="Pro residues" evidence="1">
    <location>
        <begin position="181"/>
        <end position="200"/>
    </location>
</feature>
<dbReference type="eggNOG" id="ENOG502S37G">
    <property type="taxonomic scope" value="Eukaryota"/>
</dbReference>
<feature type="region of interest" description="Disordered" evidence="1">
    <location>
        <begin position="372"/>
        <end position="395"/>
    </location>
</feature>
<dbReference type="InterPro" id="IPR007284">
    <property type="entry name" value="Ground-like_dom"/>
</dbReference>
<reference evidence="5" key="1">
    <citation type="submission" date="2011-07" db="EMBL/GenBank/DDBJ databases">
        <authorList>
            <consortium name="Caenorhabditis brenneri Sequencing and Analysis Consortium"/>
            <person name="Wilson R.K."/>
        </authorList>
    </citation>
    <scope>NUCLEOTIDE SEQUENCE [LARGE SCALE GENOMIC DNA]</scope>
    <source>
        <strain evidence="5">PB2801</strain>
    </source>
</reference>
<feature type="compositionally biased region" description="Pro residues" evidence="1">
    <location>
        <begin position="74"/>
        <end position="114"/>
    </location>
</feature>
<feature type="compositionally biased region" description="Pro residues" evidence="1">
    <location>
        <begin position="148"/>
        <end position="160"/>
    </location>
</feature>
<protein>
    <submittedName>
        <fullName evidence="4">CBN-GRD-7 protein</fullName>
    </submittedName>
</protein>
<feature type="region of interest" description="Disordered" evidence="1">
    <location>
        <begin position="26"/>
        <end position="204"/>
    </location>
</feature>
<evidence type="ECO:0000256" key="2">
    <source>
        <dbReference type="SAM" id="SignalP"/>
    </source>
</evidence>
<dbReference type="FunCoup" id="G0N504">
    <property type="interactions" value="1663"/>
</dbReference>